<feature type="non-terminal residue" evidence="2">
    <location>
        <position position="1"/>
    </location>
</feature>
<evidence type="ECO:0000313" key="3">
    <source>
        <dbReference type="Proteomes" id="UP000887226"/>
    </source>
</evidence>
<dbReference type="OrthoDB" id="10017101at2759"/>
<dbReference type="GO" id="GO:0008757">
    <property type="term" value="F:S-adenosylmethionine-dependent methyltransferase activity"/>
    <property type="evidence" value="ECO:0007669"/>
    <property type="project" value="InterPro"/>
</dbReference>
<comment type="caution">
    <text evidence="2">The sequence shown here is derived from an EMBL/GenBank/DDBJ whole genome shotgun (WGS) entry which is preliminary data.</text>
</comment>
<dbReference type="EMBL" id="MU254440">
    <property type="protein sequence ID" value="KAG9240463.1"/>
    <property type="molecule type" value="Genomic_DNA"/>
</dbReference>
<sequence>GNLFNLTFEYGTFDLVYAHQVIFRLPLEKVSSELREMERLCKVGGLVTFCDGRSETRKLQC</sequence>
<dbReference type="AlphaFoldDB" id="A0A9P8CB01"/>
<dbReference type="InterPro" id="IPR029063">
    <property type="entry name" value="SAM-dependent_MTases_sf"/>
</dbReference>
<reference evidence="2" key="1">
    <citation type="journal article" date="2021" name="IMA Fungus">
        <title>Genomic characterization of three marine fungi, including Emericellopsis atlantica sp. nov. with signatures of a generalist lifestyle and marine biomass degradation.</title>
        <authorList>
            <person name="Hagestad O.C."/>
            <person name="Hou L."/>
            <person name="Andersen J.H."/>
            <person name="Hansen E.H."/>
            <person name="Altermark B."/>
            <person name="Li C."/>
            <person name="Kuhnert E."/>
            <person name="Cox R.J."/>
            <person name="Crous P.W."/>
            <person name="Spatafora J.W."/>
            <person name="Lail K."/>
            <person name="Amirebrahimi M."/>
            <person name="Lipzen A."/>
            <person name="Pangilinan J."/>
            <person name="Andreopoulos W."/>
            <person name="Hayes R.D."/>
            <person name="Ng V."/>
            <person name="Grigoriev I.V."/>
            <person name="Jackson S.A."/>
            <person name="Sutton T.D.S."/>
            <person name="Dobson A.D.W."/>
            <person name="Rama T."/>
        </authorList>
    </citation>
    <scope>NUCLEOTIDE SEQUENCE</scope>
    <source>
        <strain evidence="2">TRa3180A</strain>
    </source>
</reference>
<dbReference type="Pfam" id="PF08241">
    <property type="entry name" value="Methyltransf_11"/>
    <property type="match status" value="1"/>
</dbReference>
<keyword evidence="3" id="KW-1185">Reference proteome</keyword>
<accession>A0A9P8CB01</accession>
<feature type="domain" description="Methyltransferase type 11" evidence="1">
    <location>
        <begin position="2"/>
        <end position="48"/>
    </location>
</feature>
<protein>
    <recommendedName>
        <fullName evidence="1">Methyltransferase type 11 domain-containing protein</fullName>
    </recommendedName>
</protein>
<gene>
    <name evidence="2" type="ORF">BJ878DRAFT_430239</name>
</gene>
<dbReference type="Proteomes" id="UP000887226">
    <property type="component" value="Unassembled WGS sequence"/>
</dbReference>
<organism evidence="2 3">
    <name type="scientific">Calycina marina</name>
    <dbReference type="NCBI Taxonomy" id="1763456"/>
    <lineage>
        <taxon>Eukaryota</taxon>
        <taxon>Fungi</taxon>
        <taxon>Dikarya</taxon>
        <taxon>Ascomycota</taxon>
        <taxon>Pezizomycotina</taxon>
        <taxon>Leotiomycetes</taxon>
        <taxon>Helotiales</taxon>
        <taxon>Pezizellaceae</taxon>
        <taxon>Calycina</taxon>
    </lineage>
</organism>
<evidence type="ECO:0000313" key="2">
    <source>
        <dbReference type="EMBL" id="KAG9240463.1"/>
    </source>
</evidence>
<proteinExistence type="predicted"/>
<dbReference type="SUPFAM" id="SSF53335">
    <property type="entry name" value="S-adenosyl-L-methionine-dependent methyltransferases"/>
    <property type="match status" value="1"/>
</dbReference>
<evidence type="ECO:0000259" key="1">
    <source>
        <dbReference type="Pfam" id="PF08241"/>
    </source>
</evidence>
<name>A0A9P8CB01_9HELO</name>
<dbReference type="InterPro" id="IPR013216">
    <property type="entry name" value="Methyltransf_11"/>
</dbReference>
<dbReference type="Gene3D" id="3.40.50.150">
    <property type="entry name" value="Vaccinia Virus protein VP39"/>
    <property type="match status" value="1"/>
</dbReference>